<organism evidence="1 2">
    <name type="scientific">Glossina austeni</name>
    <name type="common">Savannah tsetse fly</name>
    <dbReference type="NCBI Taxonomy" id="7395"/>
    <lineage>
        <taxon>Eukaryota</taxon>
        <taxon>Metazoa</taxon>
        <taxon>Ecdysozoa</taxon>
        <taxon>Arthropoda</taxon>
        <taxon>Hexapoda</taxon>
        <taxon>Insecta</taxon>
        <taxon>Pterygota</taxon>
        <taxon>Neoptera</taxon>
        <taxon>Endopterygota</taxon>
        <taxon>Diptera</taxon>
        <taxon>Brachycera</taxon>
        <taxon>Muscomorpha</taxon>
        <taxon>Hippoboscoidea</taxon>
        <taxon>Glossinidae</taxon>
        <taxon>Glossina</taxon>
    </lineage>
</organism>
<dbReference type="AlphaFoldDB" id="A0A1A9UE39"/>
<proteinExistence type="predicted"/>
<dbReference type="Proteomes" id="UP000078200">
    <property type="component" value="Unassembled WGS sequence"/>
</dbReference>
<accession>A0A1A9UE39</accession>
<evidence type="ECO:0000313" key="2">
    <source>
        <dbReference type="Proteomes" id="UP000078200"/>
    </source>
</evidence>
<dbReference type="VEuPathDB" id="VectorBase:GAUT001710"/>
<evidence type="ECO:0008006" key="3">
    <source>
        <dbReference type="Google" id="ProtNLM"/>
    </source>
</evidence>
<name>A0A1A9UE39_GLOAU</name>
<sequence>MTMSKQSNAIAIRDDNNCNYASIGSDEHRKREIAAECTGNQRAINDEHLISYNVMLGKSQKLLVNEGNNNNKVFTLSFVYSSPKMSRHSRNINLLDKINNIDEDCSEDDQEVYDIDDDAAENYCDSFDSDTDEYTNRFIVSSASANEEEIETAMEDGNVWKKIKEGSNSGKASIYNIFKEVSGPTGYAKRNIMKGSVKSAFFLIIDHKMIEHFPWDIRISQLDLIRYARIAHADYDNRNRPKQEDESIELHM</sequence>
<dbReference type="EnsemblMetazoa" id="GAUT001710-RA">
    <property type="protein sequence ID" value="GAUT001710-PA"/>
    <property type="gene ID" value="GAUT001710"/>
</dbReference>
<evidence type="ECO:0000313" key="1">
    <source>
        <dbReference type="EnsemblMetazoa" id="GAUT001710-PA"/>
    </source>
</evidence>
<keyword evidence="2" id="KW-1185">Reference proteome</keyword>
<protein>
    <recommendedName>
        <fullName evidence="3">PiggyBac transposable element-derived protein domain-containing protein</fullName>
    </recommendedName>
</protein>
<reference evidence="1" key="1">
    <citation type="submission" date="2020-05" db="UniProtKB">
        <authorList>
            <consortium name="EnsemblMetazoa"/>
        </authorList>
    </citation>
    <scope>IDENTIFICATION</scope>
    <source>
        <strain evidence="1">TTRI</strain>
    </source>
</reference>